<evidence type="ECO:0000259" key="6">
    <source>
        <dbReference type="PROSITE" id="PS50850"/>
    </source>
</evidence>
<dbReference type="SUPFAM" id="SSF103473">
    <property type="entry name" value="MFS general substrate transporter"/>
    <property type="match status" value="1"/>
</dbReference>
<feature type="transmembrane region" description="Helical" evidence="5">
    <location>
        <begin position="397"/>
        <end position="421"/>
    </location>
</feature>
<evidence type="ECO:0000256" key="2">
    <source>
        <dbReference type="ARBA" id="ARBA00022692"/>
    </source>
</evidence>
<organism evidence="7 8">
    <name type="scientific">Chilo suppressalis</name>
    <name type="common">Asiatic rice borer moth</name>
    <dbReference type="NCBI Taxonomy" id="168631"/>
    <lineage>
        <taxon>Eukaryota</taxon>
        <taxon>Metazoa</taxon>
        <taxon>Ecdysozoa</taxon>
        <taxon>Arthropoda</taxon>
        <taxon>Hexapoda</taxon>
        <taxon>Insecta</taxon>
        <taxon>Pterygota</taxon>
        <taxon>Neoptera</taxon>
        <taxon>Endopterygota</taxon>
        <taxon>Lepidoptera</taxon>
        <taxon>Glossata</taxon>
        <taxon>Ditrysia</taxon>
        <taxon>Pyraloidea</taxon>
        <taxon>Crambidae</taxon>
        <taxon>Crambinae</taxon>
        <taxon>Chilo</taxon>
    </lineage>
</organism>
<accession>A0ABN8AS11</accession>
<keyword evidence="2 5" id="KW-0812">Transmembrane</keyword>
<reference evidence="7" key="1">
    <citation type="submission" date="2021-12" db="EMBL/GenBank/DDBJ databases">
        <authorList>
            <person name="King R."/>
        </authorList>
    </citation>
    <scope>NUCLEOTIDE SEQUENCE</scope>
</reference>
<dbReference type="InterPro" id="IPR011701">
    <property type="entry name" value="MFS"/>
</dbReference>
<dbReference type="EMBL" id="OU963904">
    <property type="protein sequence ID" value="CAH0398533.1"/>
    <property type="molecule type" value="Genomic_DNA"/>
</dbReference>
<dbReference type="InterPro" id="IPR036259">
    <property type="entry name" value="MFS_trans_sf"/>
</dbReference>
<keyword evidence="4 5" id="KW-0472">Membrane</keyword>
<dbReference type="Gene3D" id="1.20.1250.20">
    <property type="entry name" value="MFS general substrate transporter like domains"/>
    <property type="match status" value="2"/>
</dbReference>
<dbReference type="PROSITE" id="PS50850">
    <property type="entry name" value="MFS"/>
    <property type="match status" value="1"/>
</dbReference>
<evidence type="ECO:0000313" key="7">
    <source>
        <dbReference type="EMBL" id="CAH0398533.1"/>
    </source>
</evidence>
<evidence type="ECO:0000313" key="8">
    <source>
        <dbReference type="Proteomes" id="UP001153292"/>
    </source>
</evidence>
<dbReference type="PANTHER" id="PTHR11662">
    <property type="entry name" value="SOLUTE CARRIER FAMILY 17"/>
    <property type="match status" value="1"/>
</dbReference>
<feature type="transmembrane region" description="Helical" evidence="5">
    <location>
        <begin position="302"/>
        <end position="321"/>
    </location>
</feature>
<dbReference type="PANTHER" id="PTHR11662:SF280">
    <property type="entry name" value="FI21844P1-RELATED"/>
    <property type="match status" value="1"/>
</dbReference>
<feature type="transmembrane region" description="Helical" evidence="5">
    <location>
        <begin position="172"/>
        <end position="193"/>
    </location>
</feature>
<name>A0ABN8AS11_CHISP</name>
<proteinExistence type="predicted"/>
<feature type="transmembrane region" description="Helical" evidence="5">
    <location>
        <begin position="79"/>
        <end position="101"/>
    </location>
</feature>
<dbReference type="Proteomes" id="UP001153292">
    <property type="component" value="Chromosome 11"/>
</dbReference>
<dbReference type="InterPro" id="IPR050382">
    <property type="entry name" value="MFS_Na/Anion_cotransporter"/>
</dbReference>
<feature type="transmembrane region" description="Helical" evidence="5">
    <location>
        <begin position="199"/>
        <end position="220"/>
    </location>
</feature>
<keyword evidence="3 5" id="KW-1133">Transmembrane helix</keyword>
<keyword evidence="8" id="KW-1185">Reference proteome</keyword>
<dbReference type="Pfam" id="PF07690">
    <property type="entry name" value="MFS_1"/>
    <property type="match status" value="1"/>
</dbReference>
<feature type="domain" description="Major facilitator superfamily (MFS) profile" evidence="6">
    <location>
        <begin position="36"/>
        <end position="457"/>
    </location>
</feature>
<feature type="transmembrane region" description="Helical" evidence="5">
    <location>
        <begin position="39"/>
        <end position="59"/>
    </location>
</feature>
<feature type="transmembrane region" description="Helical" evidence="5">
    <location>
        <begin position="108"/>
        <end position="127"/>
    </location>
</feature>
<evidence type="ECO:0000256" key="1">
    <source>
        <dbReference type="ARBA" id="ARBA00004141"/>
    </source>
</evidence>
<dbReference type="InterPro" id="IPR020846">
    <property type="entry name" value="MFS_dom"/>
</dbReference>
<evidence type="ECO:0000256" key="4">
    <source>
        <dbReference type="ARBA" id="ARBA00023136"/>
    </source>
</evidence>
<evidence type="ECO:0000256" key="3">
    <source>
        <dbReference type="ARBA" id="ARBA00022989"/>
    </source>
</evidence>
<sequence length="498" mass="55110">MSAEKNDETKFEANNYAKVDIIKNYGWGIRHLQIACMTLNLMCLIIARASMGIAVLAMSNTQQKNTTDIEVYDWDKNTQSLILSSFFWGYVVMQIPSGILAKKFGGKPILLMSILSNALVCVLVPTLAAWGDWKLVCAARIVMGLTQACLFSSTQTLLGQWLPANERTTYTGIVYGGIQCGTIIAMPLCGYLAETSMGWKLIFYVISGILLVDLAIWHFFGANCPREHRWISGEERKYIEAGLNVSGSKYPTPWKHILRSKPVWALLAPQCGFLISFVFLFVDMPTYLEKGLGISLKNSALLSALPYVGMWFGNSFSAYLCEKIYNRGLLNLTACRKIFQSISLFGIAIALVVLSFLGPENKTFAVAALIACMTMHGFSTAGFVVNQLDLSPNFAGVIMCLLNFVANLGCSVTPIVTSKILRNDSSDVSRWRIVFLLMAAICATANVIYLVLASSERQPWDDPNYLNKSIADAEELKPVLINGQKHNEDKDKTEVKPK</sequence>
<protein>
    <recommendedName>
        <fullName evidence="6">Major facilitator superfamily (MFS) profile domain-containing protein</fullName>
    </recommendedName>
</protein>
<feature type="transmembrane region" description="Helical" evidence="5">
    <location>
        <begin position="364"/>
        <end position="385"/>
    </location>
</feature>
<comment type="subcellular location">
    <subcellularLocation>
        <location evidence="1">Membrane</location>
        <topology evidence="1">Multi-pass membrane protein</topology>
    </subcellularLocation>
</comment>
<feature type="transmembrane region" description="Helical" evidence="5">
    <location>
        <begin position="263"/>
        <end position="282"/>
    </location>
</feature>
<gene>
    <name evidence="7" type="ORF">CHILSU_LOCUS1656</name>
</gene>
<feature type="transmembrane region" description="Helical" evidence="5">
    <location>
        <begin position="433"/>
        <end position="452"/>
    </location>
</feature>
<feature type="transmembrane region" description="Helical" evidence="5">
    <location>
        <begin position="342"/>
        <end position="358"/>
    </location>
</feature>
<evidence type="ECO:0000256" key="5">
    <source>
        <dbReference type="SAM" id="Phobius"/>
    </source>
</evidence>